<dbReference type="SUPFAM" id="SSF56300">
    <property type="entry name" value="Metallo-dependent phosphatases"/>
    <property type="match status" value="1"/>
</dbReference>
<sequence>MTKLRIAVQGCCHGELNSVYRTVSRMNSTKKIDLLIILGDFQSIRSPDDFDSISIPPKFRKLGDFHKYYDNEISAPVPTIFIGGNHESMRHLMLLPYGGYAAKDIYYMGYSNVIWFKGVRIGSLSGIWKEWDVNKPRFEWNVLESQRWQRGIKSLYHVRQKELLPLFMLDNSETSIDIMLSHDWPNEVVYYGDIEQLLKVKPFFKKDINNKELGSPINSELLNRMSPKWWLSAHLHVKYRAEVNNDPNNEIGSPQSESNNKNMDEIDLNLDSDSDIESESNKEDNKSSKITSFLALDKCMPRRQWLEIIEVEADITHPSYINDSMYYDPEFISNLQFLEKHKEILYSKKLQDFNWAQLKKQKNDEINDDNNNNEMENYRIEKYEDLIQKKEVLQTDTFKKRFFETK</sequence>
<dbReference type="GO" id="GO:0005634">
    <property type="term" value="C:nucleus"/>
    <property type="evidence" value="ECO:0007669"/>
    <property type="project" value="UniProtKB-SubCell"/>
</dbReference>
<dbReference type="InterPro" id="IPR007708">
    <property type="entry name" value="DBR1_C"/>
</dbReference>
<evidence type="ECO:0000256" key="8">
    <source>
        <dbReference type="ARBA" id="ARBA00022801"/>
    </source>
</evidence>
<dbReference type="PANTHER" id="PTHR12849">
    <property type="entry name" value="RNA LARIAT DEBRANCHING ENZYME"/>
    <property type="match status" value="1"/>
</dbReference>
<evidence type="ECO:0000313" key="16">
    <source>
        <dbReference type="Proteomes" id="UP000196158"/>
    </source>
</evidence>
<evidence type="ECO:0000256" key="7">
    <source>
        <dbReference type="ARBA" id="ARBA00022723"/>
    </source>
</evidence>
<protein>
    <submittedName>
        <fullName evidence="15">Similar to Saccharomyces cerevisiae YKL149C DBR1 RNA lariat debranching enzyme, involved in intron turnover</fullName>
    </submittedName>
</protein>
<evidence type="ECO:0000256" key="10">
    <source>
        <dbReference type="ARBA" id="ARBA00023004"/>
    </source>
</evidence>
<dbReference type="Gene3D" id="3.60.21.10">
    <property type="match status" value="1"/>
</dbReference>
<evidence type="ECO:0000313" key="15">
    <source>
        <dbReference type="EMBL" id="SMN20812.1"/>
    </source>
</evidence>
<evidence type="ECO:0000259" key="14">
    <source>
        <dbReference type="SMART" id="SM01124"/>
    </source>
</evidence>
<feature type="domain" description="Lariat debranching enzyme C-terminal" evidence="14">
    <location>
        <begin position="280"/>
        <end position="402"/>
    </location>
</feature>
<keyword evidence="11" id="KW-0464">Manganese</keyword>
<comment type="similarity">
    <text evidence="5">Belongs to the lariat debranching enzyme family.</text>
</comment>
<evidence type="ECO:0000256" key="4">
    <source>
        <dbReference type="ARBA" id="ARBA00004123"/>
    </source>
</evidence>
<comment type="subcellular location">
    <subcellularLocation>
        <location evidence="4">Nucleus</location>
    </subcellularLocation>
</comment>
<organism evidence="15 16">
    <name type="scientific">Maudiozyma saulgeensis</name>
    <dbReference type="NCBI Taxonomy" id="1789683"/>
    <lineage>
        <taxon>Eukaryota</taxon>
        <taxon>Fungi</taxon>
        <taxon>Dikarya</taxon>
        <taxon>Ascomycota</taxon>
        <taxon>Saccharomycotina</taxon>
        <taxon>Saccharomycetes</taxon>
        <taxon>Saccharomycetales</taxon>
        <taxon>Saccharomycetaceae</taxon>
        <taxon>Maudiozyma</taxon>
    </lineage>
</organism>
<reference evidence="15 16" key="1">
    <citation type="submission" date="2017-04" db="EMBL/GenBank/DDBJ databases">
        <authorList>
            <person name="Afonso C.L."/>
            <person name="Miller P.J."/>
            <person name="Scott M.A."/>
            <person name="Spackman E."/>
            <person name="Goraichik I."/>
            <person name="Dimitrov K.M."/>
            <person name="Suarez D.L."/>
            <person name="Swayne D.E."/>
        </authorList>
    </citation>
    <scope>NUCLEOTIDE SEQUENCE [LARGE SCALE GENOMIC DNA]</scope>
</reference>
<accession>A0A1X7R574</accession>
<evidence type="ECO:0000256" key="9">
    <source>
        <dbReference type="ARBA" id="ARBA00022833"/>
    </source>
</evidence>
<dbReference type="InterPro" id="IPR004843">
    <property type="entry name" value="Calcineurin-like_PHP"/>
</dbReference>
<dbReference type="GO" id="GO:0000398">
    <property type="term" value="P:mRNA splicing, via spliceosome"/>
    <property type="evidence" value="ECO:0007669"/>
    <property type="project" value="TreeGrafter"/>
</dbReference>
<keyword evidence="10" id="KW-0408">Iron</keyword>
<keyword evidence="16" id="KW-1185">Reference proteome</keyword>
<dbReference type="Pfam" id="PF05011">
    <property type="entry name" value="DBR1"/>
    <property type="match status" value="1"/>
</dbReference>
<dbReference type="AlphaFoldDB" id="A0A1X7R574"/>
<dbReference type="InterPro" id="IPR029052">
    <property type="entry name" value="Metallo-depent_PP-like"/>
</dbReference>
<comment type="cofactor">
    <cofactor evidence="2">
        <name>Zn(2+)</name>
        <dbReference type="ChEBI" id="CHEBI:29105"/>
    </cofactor>
</comment>
<proteinExistence type="inferred from homology"/>
<dbReference type="InterPro" id="IPR041816">
    <property type="entry name" value="Dbr1_N"/>
</dbReference>
<evidence type="ECO:0000256" key="11">
    <source>
        <dbReference type="ARBA" id="ARBA00023211"/>
    </source>
</evidence>
<keyword evidence="6" id="KW-0507">mRNA processing</keyword>
<keyword evidence="8" id="KW-0378">Hydrolase</keyword>
<comment type="cofactor">
    <cofactor evidence="3">
        <name>Fe(2+)</name>
        <dbReference type="ChEBI" id="CHEBI:29033"/>
    </cofactor>
</comment>
<dbReference type="Proteomes" id="UP000196158">
    <property type="component" value="Unassembled WGS sequence"/>
</dbReference>
<dbReference type="Pfam" id="PF00149">
    <property type="entry name" value="Metallophos"/>
    <property type="match status" value="1"/>
</dbReference>
<evidence type="ECO:0000256" key="13">
    <source>
        <dbReference type="SAM" id="MobiDB-lite"/>
    </source>
</evidence>
<dbReference type="CDD" id="cd00844">
    <property type="entry name" value="MPP_Dbr1_N"/>
    <property type="match status" value="1"/>
</dbReference>
<evidence type="ECO:0000256" key="5">
    <source>
        <dbReference type="ARBA" id="ARBA00006045"/>
    </source>
</evidence>
<dbReference type="PANTHER" id="PTHR12849:SF0">
    <property type="entry name" value="LARIAT DEBRANCHING ENZYME"/>
    <property type="match status" value="1"/>
</dbReference>
<keyword evidence="12" id="KW-0539">Nucleus</keyword>
<feature type="region of interest" description="Disordered" evidence="13">
    <location>
        <begin position="244"/>
        <end position="267"/>
    </location>
</feature>
<name>A0A1X7R574_9SACH</name>
<comment type="cofactor">
    <cofactor evidence="1">
        <name>Mn(2+)</name>
        <dbReference type="ChEBI" id="CHEBI:29035"/>
    </cofactor>
</comment>
<gene>
    <name evidence="15" type="ORF">KASA_0M02211G</name>
</gene>
<feature type="compositionally biased region" description="Polar residues" evidence="13">
    <location>
        <begin position="245"/>
        <end position="261"/>
    </location>
</feature>
<evidence type="ECO:0000256" key="6">
    <source>
        <dbReference type="ARBA" id="ARBA00022664"/>
    </source>
</evidence>
<keyword evidence="7" id="KW-0479">Metal-binding</keyword>
<evidence type="ECO:0000256" key="12">
    <source>
        <dbReference type="ARBA" id="ARBA00023242"/>
    </source>
</evidence>
<dbReference type="GO" id="GO:0008419">
    <property type="term" value="F:RNA lariat debranching enzyme activity"/>
    <property type="evidence" value="ECO:0007669"/>
    <property type="project" value="TreeGrafter"/>
</dbReference>
<keyword evidence="9" id="KW-0862">Zinc</keyword>
<evidence type="ECO:0000256" key="2">
    <source>
        <dbReference type="ARBA" id="ARBA00001947"/>
    </source>
</evidence>
<dbReference type="STRING" id="1789683.A0A1X7R574"/>
<dbReference type="SMART" id="SM01124">
    <property type="entry name" value="DBR1"/>
    <property type="match status" value="1"/>
</dbReference>
<dbReference type="EMBL" id="FXLY01000006">
    <property type="protein sequence ID" value="SMN20812.1"/>
    <property type="molecule type" value="Genomic_DNA"/>
</dbReference>
<dbReference type="GO" id="GO:0046872">
    <property type="term" value="F:metal ion binding"/>
    <property type="evidence" value="ECO:0007669"/>
    <property type="project" value="UniProtKB-KW"/>
</dbReference>
<dbReference type="OrthoDB" id="407609at2759"/>
<evidence type="ECO:0000256" key="1">
    <source>
        <dbReference type="ARBA" id="ARBA00001936"/>
    </source>
</evidence>
<evidence type="ECO:0000256" key="3">
    <source>
        <dbReference type="ARBA" id="ARBA00001954"/>
    </source>
</evidence>